<organism evidence="8 9">
    <name type="scientific">Tistrella bauzanensis</name>
    <dbReference type="NCBI Taxonomy" id="657419"/>
    <lineage>
        <taxon>Bacteria</taxon>
        <taxon>Pseudomonadati</taxon>
        <taxon>Pseudomonadota</taxon>
        <taxon>Alphaproteobacteria</taxon>
        <taxon>Geminicoccales</taxon>
        <taxon>Geminicoccaceae</taxon>
        <taxon>Tistrella</taxon>
    </lineage>
</organism>
<dbReference type="InterPro" id="IPR027417">
    <property type="entry name" value="P-loop_NTPase"/>
</dbReference>
<keyword evidence="1" id="KW-0813">Transport</keyword>
<dbReference type="EMBL" id="BMDZ01000045">
    <property type="protein sequence ID" value="GGB50610.1"/>
    <property type="molecule type" value="Genomic_DNA"/>
</dbReference>
<evidence type="ECO:0000313" key="8">
    <source>
        <dbReference type="EMBL" id="GGB50610.1"/>
    </source>
</evidence>
<dbReference type="Gene3D" id="3.40.50.300">
    <property type="entry name" value="P-loop containing nucleotide triphosphate hydrolases"/>
    <property type="match status" value="1"/>
</dbReference>
<evidence type="ECO:0000256" key="3">
    <source>
        <dbReference type="ARBA" id="ARBA00022840"/>
    </source>
</evidence>
<feature type="domain" description="ABC transporter" evidence="7">
    <location>
        <begin position="12"/>
        <end position="244"/>
    </location>
</feature>
<dbReference type="PROSITE" id="PS50893">
    <property type="entry name" value="ABC_TRANSPORTER_2"/>
    <property type="match status" value="1"/>
</dbReference>
<keyword evidence="9" id="KW-1185">Reference proteome</keyword>
<dbReference type="PANTHER" id="PTHR42794">
    <property type="entry name" value="HEMIN IMPORT ATP-BINDING PROTEIN HMUV"/>
    <property type="match status" value="1"/>
</dbReference>
<evidence type="ECO:0000313" key="9">
    <source>
        <dbReference type="Proteomes" id="UP000603352"/>
    </source>
</evidence>
<comment type="function">
    <text evidence="5">Part of the ABC transporter complex HmuTUV involved in hemin import. Responsible for energy coupling to the transport system.</text>
</comment>
<protein>
    <submittedName>
        <fullName evidence="8">ABC transporter</fullName>
    </submittedName>
</protein>
<dbReference type="CDD" id="cd03214">
    <property type="entry name" value="ABC_Iron-Siderophores_B12_Hemin"/>
    <property type="match status" value="1"/>
</dbReference>
<reference evidence="9" key="1">
    <citation type="journal article" date="2019" name="Int. J. Syst. Evol. Microbiol.">
        <title>The Global Catalogue of Microorganisms (GCM) 10K type strain sequencing project: providing services to taxonomists for standard genome sequencing and annotation.</title>
        <authorList>
            <consortium name="The Broad Institute Genomics Platform"/>
            <consortium name="The Broad Institute Genome Sequencing Center for Infectious Disease"/>
            <person name="Wu L."/>
            <person name="Ma J."/>
        </authorList>
    </citation>
    <scope>NUCLEOTIDE SEQUENCE [LARGE SCALE GENOMIC DNA]</scope>
    <source>
        <strain evidence="9">CGMCC 1.10188</strain>
    </source>
</reference>
<dbReference type="PANTHER" id="PTHR42794:SF1">
    <property type="entry name" value="HEMIN IMPORT ATP-BINDING PROTEIN HMUV"/>
    <property type="match status" value="1"/>
</dbReference>
<feature type="region of interest" description="Disordered" evidence="6">
    <location>
        <begin position="273"/>
        <end position="304"/>
    </location>
</feature>
<dbReference type="SUPFAM" id="SSF52540">
    <property type="entry name" value="P-loop containing nucleoside triphosphate hydrolases"/>
    <property type="match status" value="1"/>
</dbReference>
<name>A0ABQ1IVI3_9PROT</name>
<keyword evidence="2" id="KW-0547">Nucleotide-binding</keyword>
<keyword evidence="4" id="KW-1278">Translocase</keyword>
<keyword evidence="3" id="KW-0067">ATP-binding</keyword>
<comment type="caution">
    <text evidence="8">The sequence shown here is derived from an EMBL/GenBank/DDBJ whole genome shotgun (WGS) entry which is preliminary data.</text>
</comment>
<evidence type="ECO:0000259" key="7">
    <source>
        <dbReference type="PROSITE" id="PS50893"/>
    </source>
</evidence>
<evidence type="ECO:0000256" key="4">
    <source>
        <dbReference type="ARBA" id="ARBA00022967"/>
    </source>
</evidence>
<evidence type="ECO:0000256" key="1">
    <source>
        <dbReference type="ARBA" id="ARBA00022448"/>
    </source>
</evidence>
<sequence length="304" mass="31745">MTATAMAERPVLEALSITVIGPERPILDAVSLQFAPGRLVGLIGPNGAGKTTLLRLLAGLSRPDRGMVRLDGRPIHDLPAMRRARSLSYLAQGGQAHWPLGAEAVVALGRLPHGDGTTPADRAAVARAMALTGTTGFAGRRIDRLSGGEILRVLLARALAVEAPVLLVDEPVAALDPAHQLDVMAVLADQARRGAVVVAVLHDLSLAARFCDRLVLLTQGRVLADGDAARVLSAGHLATAYGIHAWRGEAGGRPLIIPWARIGCAEEAAFIPPSHQPDDDEVAPCPRASAPQTAARYKTTTPAG</sequence>
<gene>
    <name evidence="8" type="ORF">GCM10011505_34590</name>
</gene>
<evidence type="ECO:0000256" key="5">
    <source>
        <dbReference type="ARBA" id="ARBA00037066"/>
    </source>
</evidence>
<proteinExistence type="predicted"/>
<accession>A0ABQ1IVI3</accession>
<dbReference type="RefSeq" id="WP_188580122.1">
    <property type="nucleotide sequence ID" value="NZ_BMDZ01000045.1"/>
</dbReference>
<dbReference type="Proteomes" id="UP000603352">
    <property type="component" value="Unassembled WGS sequence"/>
</dbReference>
<dbReference type="Pfam" id="PF00005">
    <property type="entry name" value="ABC_tran"/>
    <property type="match status" value="1"/>
</dbReference>
<evidence type="ECO:0000256" key="2">
    <source>
        <dbReference type="ARBA" id="ARBA00022741"/>
    </source>
</evidence>
<dbReference type="SMART" id="SM00382">
    <property type="entry name" value="AAA"/>
    <property type="match status" value="1"/>
</dbReference>
<dbReference type="InterPro" id="IPR003439">
    <property type="entry name" value="ABC_transporter-like_ATP-bd"/>
</dbReference>
<evidence type="ECO:0000256" key="6">
    <source>
        <dbReference type="SAM" id="MobiDB-lite"/>
    </source>
</evidence>
<dbReference type="InterPro" id="IPR003593">
    <property type="entry name" value="AAA+_ATPase"/>
</dbReference>